<dbReference type="AlphaFoldDB" id="A0A9D1PL54"/>
<evidence type="ECO:0000256" key="2">
    <source>
        <dbReference type="ARBA" id="ARBA00017703"/>
    </source>
</evidence>
<dbReference type="SUPFAM" id="SSF52540">
    <property type="entry name" value="P-loop containing nucleoside triphosphate hydrolases"/>
    <property type="match status" value="1"/>
</dbReference>
<organism evidence="11 12">
    <name type="scientific">Candidatus Butyricicoccus avistercoris</name>
    <dbReference type="NCBI Taxonomy" id="2838518"/>
    <lineage>
        <taxon>Bacteria</taxon>
        <taxon>Bacillati</taxon>
        <taxon>Bacillota</taxon>
        <taxon>Clostridia</taxon>
        <taxon>Eubacteriales</taxon>
        <taxon>Butyricicoccaceae</taxon>
        <taxon>Butyricicoccus</taxon>
    </lineage>
</organism>
<evidence type="ECO:0000256" key="8">
    <source>
        <dbReference type="ARBA" id="ARBA00049244"/>
    </source>
</evidence>
<evidence type="ECO:0000259" key="9">
    <source>
        <dbReference type="Pfam" id="PF06144"/>
    </source>
</evidence>
<comment type="catalytic activity">
    <reaction evidence="8">
        <text>DNA(n) + a 2'-deoxyribonucleoside 5'-triphosphate = DNA(n+1) + diphosphate</text>
        <dbReference type="Rhea" id="RHEA:22508"/>
        <dbReference type="Rhea" id="RHEA-COMP:17339"/>
        <dbReference type="Rhea" id="RHEA-COMP:17340"/>
        <dbReference type="ChEBI" id="CHEBI:33019"/>
        <dbReference type="ChEBI" id="CHEBI:61560"/>
        <dbReference type="ChEBI" id="CHEBI:173112"/>
        <dbReference type="EC" id="2.7.7.7"/>
    </reaction>
</comment>
<dbReference type="InterPro" id="IPR005790">
    <property type="entry name" value="DNA_polIII_delta"/>
</dbReference>
<evidence type="ECO:0000256" key="4">
    <source>
        <dbReference type="ARBA" id="ARBA00022695"/>
    </source>
</evidence>
<dbReference type="NCBIfam" id="TIGR01128">
    <property type="entry name" value="holA"/>
    <property type="match status" value="1"/>
</dbReference>
<dbReference type="EC" id="2.7.7.7" evidence="1"/>
<proteinExistence type="inferred from homology"/>
<evidence type="ECO:0000256" key="6">
    <source>
        <dbReference type="ARBA" id="ARBA00022932"/>
    </source>
</evidence>
<gene>
    <name evidence="11" type="primary">holA</name>
    <name evidence="11" type="ORF">H9746_09825</name>
</gene>
<dbReference type="InterPro" id="IPR027417">
    <property type="entry name" value="P-loop_NTPase"/>
</dbReference>
<dbReference type="GO" id="GO:0009360">
    <property type="term" value="C:DNA polymerase III complex"/>
    <property type="evidence" value="ECO:0007669"/>
    <property type="project" value="InterPro"/>
</dbReference>
<dbReference type="Gene3D" id="1.20.272.10">
    <property type="match status" value="1"/>
</dbReference>
<dbReference type="InterPro" id="IPR008921">
    <property type="entry name" value="DNA_pol3_clamp-load_cplx_C"/>
</dbReference>
<comment type="similarity">
    <text evidence="7">Belongs to the DNA polymerase HolA subunit family.</text>
</comment>
<dbReference type="Gene3D" id="3.40.50.300">
    <property type="entry name" value="P-loop containing nucleotide triphosphate hydrolases"/>
    <property type="match status" value="1"/>
</dbReference>
<evidence type="ECO:0000313" key="12">
    <source>
        <dbReference type="Proteomes" id="UP000886808"/>
    </source>
</evidence>
<dbReference type="Gene3D" id="1.10.8.60">
    <property type="match status" value="1"/>
</dbReference>
<dbReference type="PANTHER" id="PTHR34388:SF1">
    <property type="entry name" value="DNA POLYMERASE III SUBUNIT DELTA"/>
    <property type="match status" value="1"/>
</dbReference>
<keyword evidence="3 11" id="KW-0808">Transferase</keyword>
<reference evidence="11" key="2">
    <citation type="submission" date="2021-04" db="EMBL/GenBank/DDBJ databases">
        <authorList>
            <person name="Gilroy R."/>
        </authorList>
    </citation>
    <scope>NUCLEOTIDE SEQUENCE</scope>
    <source>
        <strain evidence="11">CHK193-4272</strain>
    </source>
</reference>
<name>A0A9D1PL54_9FIRM</name>
<feature type="domain" description="DNA polymerase III delta subunit-like C-terminal" evidence="10">
    <location>
        <begin position="222"/>
        <end position="340"/>
    </location>
</feature>
<comment type="caution">
    <text evidence="11">The sequence shown here is derived from an EMBL/GenBank/DDBJ whole genome shotgun (WGS) entry which is preliminary data.</text>
</comment>
<dbReference type="Proteomes" id="UP000886808">
    <property type="component" value="Unassembled WGS sequence"/>
</dbReference>
<dbReference type="GO" id="GO:0006261">
    <property type="term" value="P:DNA-templated DNA replication"/>
    <property type="evidence" value="ECO:0007669"/>
    <property type="project" value="TreeGrafter"/>
</dbReference>
<dbReference type="Pfam" id="PF21694">
    <property type="entry name" value="DNA_pol3_delta_C"/>
    <property type="match status" value="1"/>
</dbReference>
<dbReference type="SUPFAM" id="SSF48019">
    <property type="entry name" value="post-AAA+ oligomerization domain-like"/>
    <property type="match status" value="1"/>
</dbReference>
<feature type="domain" description="DNA polymerase III delta N-terminal" evidence="9">
    <location>
        <begin position="26"/>
        <end position="144"/>
    </location>
</feature>
<evidence type="ECO:0000256" key="1">
    <source>
        <dbReference type="ARBA" id="ARBA00012417"/>
    </source>
</evidence>
<evidence type="ECO:0000256" key="3">
    <source>
        <dbReference type="ARBA" id="ARBA00022679"/>
    </source>
</evidence>
<evidence type="ECO:0000259" key="10">
    <source>
        <dbReference type="Pfam" id="PF21694"/>
    </source>
</evidence>
<dbReference type="EMBL" id="DXIE01000058">
    <property type="protein sequence ID" value="HIV63116.1"/>
    <property type="molecule type" value="Genomic_DNA"/>
</dbReference>
<keyword evidence="6" id="KW-0239">DNA-directed DNA polymerase</keyword>
<keyword evidence="5" id="KW-0235">DNA replication</keyword>
<dbReference type="GO" id="GO:0003887">
    <property type="term" value="F:DNA-directed DNA polymerase activity"/>
    <property type="evidence" value="ECO:0007669"/>
    <property type="project" value="UniProtKB-KW"/>
</dbReference>
<dbReference type="InterPro" id="IPR010372">
    <property type="entry name" value="DNA_pol3_delta_N"/>
</dbReference>
<evidence type="ECO:0000256" key="7">
    <source>
        <dbReference type="ARBA" id="ARBA00034754"/>
    </source>
</evidence>
<evidence type="ECO:0000256" key="5">
    <source>
        <dbReference type="ARBA" id="ARBA00022705"/>
    </source>
</evidence>
<reference evidence="11" key="1">
    <citation type="journal article" date="2021" name="PeerJ">
        <title>Extensive microbial diversity within the chicken gut microbiome revealed by metagenomics and culture.</title>
        <authorList>
            <person name="Gilroy R."/>
            <person name="Ravi A."/>
            <person name="Getino M."/>
            <person name="Pursley I."/>
            <person name="Horton D.L."/>
            <person name="Alikhan N.F."/>
            <person name="Baker D."/>
            <person name="Gharbi K."/>
            <person name="Hall N."/>
            <person name="Watson M."/>
            <person name="Adriaenssens E.M."/>
            <person name="Foster-Nyarko E."/>
            <person name="Jarju S."/>
            <person name="Secka A."/>
            <person name="Antonio M."/>
            <person name="Oren A."/>
            <person name="Chaudhuri R.R."/>
            <person name="La Ragione R."/>
            <person name="Hildebrand F."/>
            <person name="Pallen M.J."/>
        </authorList>
    </citation>
    <scope>NUCLEOTIDE SEQUENCE</scope>
    <source>
        <strain evidence="11">CHK193-4272</strain>
    </source>
</reference>
<sequence length="350" mass="40228">MAAPKNETGYKQIRLDLQSKNYQKLYIFYGEEDYLKERYLQRLKKAVVDETFAQFNLVEFEWKGLNAEILTEAIESYPAFSERKMVIIKDLDIYKPPASISDILPNLLSDLPDYICLVFYYDTIEYKPDKRTKLYSVINKFASVNEFGRMSENELITQISKYVRSAGKEISKDTCQYLLFLCGNSMTNLLTEIDKAISHSTLQEIKKYNIESVCTRTLDAVVFDLTDHIAAKRFDKAISILNDLIAQKNTEVMLFSAIQKHMQRMYAAKLFMGTPSANQKELMSLIGTGSSFYANKMQDMARRISINWLRKCIKICGETDIALKSSSADKVKIIEIALLEMASTEDRGKF</sequence>
<protein>
    <recommendedName>
        <fullName evidence="2">DNA polymerase III subunit delta</fullName>
        <ecNumber evidence="1">2.7.7.7</ecNumber>
    </recommendedName>
</protein>
<dbReference type="InterPro" id="IPR048466">
    <property type="entry name" value="DNA_pol3_delta-like_C"/>
</dbReference>
<dbReference type="PANTHER" id="PTHR34388">
    <property type="entry name" value="DNA POLYMERASE III SUBUNIT DELTA"/>
    <property type="match status" value="1"/>
</dbReference>
<accession>A0A9D1PL54</accession>
<keyword evidence="4 11" id="KW-0548">Nucleotidyltransferase</keyword>
<dbReference type="GO" id="GO:0003677">
    <property type="term" value="F:DNA binding"/>
    <property type="evidence" value="ECO:0007669"/>
    <property type="project" value="InterPro"/>
</dbReference>
<evidence type="ECO:0000313" key="11">
    <source>
        <dbReference type="EMBL" id="HIV63116.1"/>
    </source>
</evidence>
<dbReference type="Pfam" id="PF06144">
    <property type="entry name" value="DNA_pol3_delta"/>
    <property type="match status" value="1"/>
</dbReference>